<dbReference type="Proteomes" id="UP000652761">
    <property type="component" value="Unassembled WGS sequence"/>
</dbReference>
<keyword evidence="2" id="KW-1185">Reference proteome</keyword>
<reference evidence="1" key="1">
    <citation type="submission" date="2017-07" db="EMBL/GenBank/DDBJ databases">
        <title>Taro Niue Genome Assembly and Annotation.</title>
        <authorList>
            <person name="Atibalentja N."/>
            <person name="Keating K."/>
            <person name="Fields C.J."/>
        </authorList>
    </citation>
    <scope>NUCLEOTIDE SEQUENCE</scope>
    <source>
        <strain evidence="1">Niue_2</strain>
        <tissue evidence="1">Leaf</tissue>
    </source>
</reference>
<accession>A0A843W1N8</accession>
<evidence type="ECO:0000313" key="2">
    <source>
        <dbReference type="Proteomes" id="UP000652761"/>
    </source>
</evidence>
<gene>
    <name evidence="1" type="ORF">Taro_030941</name>
</gene>
<dbReference type="AlphaFoldDB" id="A0A843W1N8"/>
<organism evidence="1 2">
    <name type="scientific">Colocasia esculenta</name>
    <name type="common">Wild taro</name>
    <name type="synonym">Arum esculentum</name>
    <dbReference type="NCBI Taxonomy" id="4460"/>
    <lineage>
        <taxon>Eukaryota</taxon>
        <taxon>Viridiplantae</taxon>
        <taxon>Streptophyta</taxon>
        <taxon>Embryophyta</taxon>
        <taxon>Tracheophyta</taxon>
        <taxon>Spermatophyta</taxon>
        <taxon>Magnoliopsida</taxon>
        <taxon>Liliopsida</taxon>
        <taxon>Araceae</taxon>
        <taxon>Aroideae</taxon>
        <taxon>Colocasieae</taxon>
        <taxon>Colocasia</taxon>
    </lineage>
</organism>
<protein>
    <submittedName>
        <fullName evidence="1">Uncharacterized protein</fullName>
    </submittedName>
</protein>
<sequence>MRVAVADRAEIDGSDGGSCEKLLGVRRESSWRLVQLLEAEEVNLFRGELDGEICTVRFFRATLRLDDWRVWGPQPVSRDVECDSVLCVLLVVVSSRSPWSPFSTCCRACEVPVFLSALLRELRTTPPIPVCCTGSFEAVEPCLSGASLAWLLSVSCSALWRSGTLKMFREGEELLSYRCRLDCVALRLFYSVSVAPVGLYMSPWLRWIVFFPVPYVFLPDGGLLVVESPVVHLGTDLSRLTSAGFDVGFVLAARVLPSEAGGWFSCWRLKKSTSRDVDVDLFKEERVGGPQPVSRDVECDSVLCVLLVVVSGRSPWSPFSTV</sequence>
<name>A0A843W1N8_COLES</name>
<proteinExistence type="predicted"/>
<comment type="caution">
    <text evidence="1">The sequence shown here is derived from an EMBL/GenBank/DDBJ whole genome shotgun (WGS) entry which is preliminary data.</text>
</comment>
<evidence type="ECO:0000313" key="1">
    <source>
        <dbReference type="EMBL" id="MQL98233.1"/>
    </source>
</evidence>
<dbReference type="EMBL" id="NMUH01002160">
    <property type="protein sequence ID" value="MQL98233.1"/>
    <property type="molecule type" value="Genomic_DNA"/>
</dbReference>